<sequence length="517" mass="56758">QHITVRKAADGRLVLSQCQKDHLYHCPFCQPSIFKPRDYASVLTHIESHRLKAVLHREFTIFICHLECREAKHFHCPYCPKTYVNRSDFTKHIPQCESVCYRAPGSTARAPDVTSASARAPDVTSASARAPDVTSASARAPDVTSASARAPDVTSASARAPDVTSASARAPDVTSASARAPDVTSASARAPDVTSASARAPDVTSASARAPDVTSASARAPDVTSASASGSACPAVKPAVKRKIKCCNCSLWLNKKNLRKHQLRKHTSAEKGITAHSNLKAQCLDQDNWVFAEDKHIYPVSPSSVLIREMLTKQEMILEQQTLILRLLQTAQQNGAEYAIEGGLLPLKDQQSLQRLETDLQGADFKLKLINHLSLVGGCDVKDVVWRLMRHTISNALAKNMNWRGVNRKISLGSLRLREVLIGKDFSYLQMSHDTNGFLQCNYHDILKYSIHPVATKCSHLCDHLCSCSLAVVRKNPLTSKASESDVESVMKKWLQLAAYREGGRRRRDRSVVAPVP</sequence>
<feature type="domain" description="C2H2-type" evidence="2">
    <location>
        <begin position="244"/>
        <end position="266"/>
    </location>
</feature>
<dbReference type="Ensembl" id="ENSOKIT00005021932.1">
    <property type="protein sequence ID" value="ENSOKIP00005020596.1"/>
    <property type="gene ID" value="ENSOKIG00005009120.1"/>
</dbReference>
<reference evidence="3" key="2">
    <citation type="submission" date="2025-09" db="UniProtKB">
        <authorList>
            <consortium name="Ensembl"/>
        </authorList>
    </citation>
    <scope>IDENTIFICATION</scope>
</reference>
<dbReference type="InterPro" id="IPR032071">
    <property type="entry name" value="DUF4806"/>
</dbReference>
<dbReference type="InterPro" id="IPR013087">
    <property type="entry name" value="Znf_C2H2_type"/>
</dbReference>
<dbReference type="AlphaFoldDB" id="A0A8C7DKC4"/>
<dbReference type="Proteomes" id="UP000694557">
    <property type="component" value="Unassembled WGS sequence"/>
</dbReference>
<evidence type="ECO:0000313" key="3">
    <source>
        <dbReference type="Ensembl" id="ENSOKIP00005020596.1"/>
    </source>
</evidence>
<dbReference type="GeneTree" id="ENSGT01030000235370"/>
<evidence type="ECO:0000313" key="4">
    <source>
        <dbReference type="Proteomes" id="UP000694557"/>
    </source>
</evidence>
<accession>A0A8C7DKC4</accession>
<dbReference type="PANTHER" id="PTHR34153">
    <property type="entry name" value="SI:CH211-262H13.3-RELATED-RELATED"/>
    <property type="match status" value="1"/>
</dbReference>
<evidence type="ECO:0000256" key="1">
    <source>
        <dbReference type="SAM" id="MobiDB-lite"/>
    </source>
</evidence>
<dbReference type="PANTHER" id="PTHR34153:SF2">
    <property type="entry name" value="SI:CH211-262H13.3-RELATED"/>
    <property type="match status" value="1"/>
</dbReference>
<proteinExistence type="predicted"/>
<gene>
    <name evidence="3" type="primary">LOC109870050</name>
</gene>
<organism evidence="3 4">
    <name type="scientific">Oncorhynchus kisutch</name>
    <name type="common">Coho salmon</name>
    <name type="synonym">Salmo kisutch</name>
    <dbReference type="NCBI Taxonomy" id="8019"/>
    <lineage>
        <taxon>Eukaryota</taxon>
        <taxon>Metazoa</taxon>
        <taxon>Chordata</taxon>
        <taxon>Craniata</taxon>
        <taxon>Vertebrata</taxon>
        <taxon>Euteleostomi</taxon>
        <taxon>Actinopterygii</taxon>
        <taxon>Neopterygii</taxon>
        <taxon>Teleostei</taxon>
        <taxon>Protacanthopterygii</taxon>
        <taxon>Salmoniformes</taxon>
        <taxon>Salmonidae</taxon>
        <taxon>Salmoninae</taxon>
        <taxon>Oncorhynchus</taxon>
    </lineage>
</organism>
<protein>
    <submittedName>
        <fullName evidence="3">Uncharacterized LOC109870050</fullName>
    </submittedName>
</protein>
<name>A0A8C7DKC4_ONCKI</name>
<feature type="domain" description="C2H2-type" evidence="2">
    <location>
        <begin position="74"/>
        <end position="94"/>
    </location>
</feature>
<feature type="domain" description="C2H2-type" evidence="2">
    <location>
        <begin position="24"/>
        <end position="49"/>
    </location>
</feature>
<feature type="region of interest" description="Disordered" evidence="1">
    <location>
        <begin position="109"/>
        <end position="231"/>
    </location>
</feature>
<dbReference type="SMART" id="SM00355">
    <property type="entry name" value="ZnF_C2H2"/>
    <property type="match status" value="3"/>
</dbReference>
<dbReference type="Pfam" id="PF16064">
    <property type="entry name" value="DUF4806"/>
    <property type="match status" value="1"/>
</dbReference>
<evidence type="ECO:0000259" key="2">
    <source>
        <dbReference type="SMART" id="SM00355"/>
    </source>
</evidence>
<keyword evidence="4" id="KW-1185">Reference proteome</keyword>
<reference evidence="3" key="1">
    <citation type="submission" date="2025-08" db="UniProtKB">
        <authorList>
            <consortium name="Ensembl"/>
        </authorList>
    </citation>
    <scope>IDENTIFICATION</scope>
</reference>